<dbReference type="AlphaFoldDB" id="A0A7T5VCJ7"/>
<evidence type="ECO:0000313" key="2">
    <source>
        <dbReference type="EMBL" id="QQG65326.1"/>
    </source>
</evidence>
<reference evidence="2 3" key="1">
    <citation type="submission" date="2020-05" db="EMBL/GenBank/DDBJ databases">
        <title>Complete genome of Desulfobulbus oligotrophicus.</title>
        <authorList>
            <person name="Podar M."/>
        </authorList>
    </citation>
    <scope>NUCLEOTIDE SEQUENCE [LARGE SCALE GENOMIC DNA]</scope>
    <source>
        <strain evidence="2 3">Prop6</strain>
    </source>
</reference>
<sequence>MKGDRGFTLLEVLLATTVLGVVMAMLTLSLSATFRTVETTEEQEAIFSQAQAALRLISEDLTAAVVVQDLPFTGGSSADHTQSGIQVTFPSQSHLVLNPKKQRPALAVIRYQVVEEDEDKRRLKLLRSDTPVLPGISWQEGMDSAEDPGSAFLVVEGLRAVEWKYFDQQGQEFDSWQQDRDIGATDNETTLPAAVQCTLEFWVDADKELSQPFTTRVLIPTEVEDEQQPQHH</sequence>
<dbReference type="SUPFAM" id="SSF54523">
    <property type="entry name" value="Pili subunits"/>
    <property type="match status" value="1"/>
</dbReference>
<evidence type="ECO:0000313" key="3">
    <source>
        <dbReference type="Proteomes" id="UP000596092"/>
    </source>
</evidence>
<keyword evidence="3" id="KW-1185">Reference proteome</keyword>
<dbReference type="InterPro" id="IPR012902">
    <property type="entry name" value="N_methyl_site"/>
</dbReference>
<gene>
    <name evidence="2" type="ORF">HP555_05325</name>
</gene>
<name>A0A7T5VCJ7_9BACT</name>
<proteinExistence type="predicted"/>
<dbReference type="NCBIfam" id="TIGR02532">
    <property type="entry name" value="IV_pilin_GFxxxE"/>
    <property type="match status" value="1"/>
</dbReference>
<keyword evidence="1" id="KW-0812">Transmembrane</keyword>
<dbReference type="KEGG" id="dog:HP555_05325"/>
<accession>A0A7T5VCJ7</accession>
<dbReference type="EMBL" id="CP054140">
    <property type="protein sequence ID" value="QQG65326.1"/>
    <property type="molecule type" value="Genomic_DNA"/>
</dbReference>
<keyword evidence="1" id="KW-1133">Transmembrane helix</keyword>
<dbReference type="Pfam" id="PF07963">
    <property type="entry name" value="N_methyl"/>
    <property type="match status" value="1"/>
</dbReference>
<protein>
    <submittedName>
        <fullName evidence="2">Prepilin-type N-terminal cleavage/methylation domain-containing protein</fullName>
    </submittedName>
</protein>
<keyword evidence="1" id="KW-0472">Membrane</keyword>
<dbReference type="RefSeq" id="WP_199264148.1">
    <property type="nucleotide sequence ID" value="NZ_CP054140.1"/>
</dbReference>
<dbReference type="Proteomes" id="UP000596092">
    <property type="component" value="Chromosome"/>
</dbReference>
<evidence type="ECO:0000256" key="1">
    <source>
        <dbReference type="SAM" id="Phobius"/>
    </source>
</evidence>
<dbReference type="PROSITE" id="PS00409">
    <property type="entry name" value="PROKAR_NTER_METHYL"/>
    <property type="match status" value="1"/>
</dbReference>
<organism evidence="2 3">
    <name type="scientific">Desulfobulbus oligotrophicus</name>
    <dbReference type="NCBI Taxonomy" id="1909699"/>
    <lineage>
        <taxon>Bacteria</taxon>
        <taxon>Pseudomonadati</taxon>
        <taxon>Thermodesulfobacteriota</taxon>
        <taxon>Desulfobulbia</taxon>
        <taxon>Desulfobulbales</taxon>
        <taxon>Desulfobulbaceae</taxon>
        <taxon>Desulfobulbus</taxon>
    </lineage>
</organism>
<dbReference type="InterPro" id="IPR045584">
    <property type="entry name" value="Pilin-like"/>
</dbReference>
<feature type="transmembrane region" description="Helical" evidence="1">
    <location>
        <begin position="12"/>
        <end position="34"/>
    </location>
</feature>